<keyword evidence="3" id="KW-1185">Reference proteome</keyword>
<dbReference type="AlphaFoldDB" id="A0A495PW96"/>
<sequence>MKRLFIYIFIVQGIFTSGLNAQEGQNPLQEIVLDDLGEVSDAFQEHFFEALKQKAIENHEKAIVALKKCEKIQPNNAVVFFELGKNYKSLNDLTNAISNFQKANRLQPNREWILQALMESYYLNKQFEQGILVNQELVSYNEKYYEDLSKNYFELQQFDKLIALLDQLDAKFGLTEYRNSLRQQIYALTSNTSAQIKTLQESIALNPENEMHYLNLIYVYSDEGLEAEAFKTAQEMQQLFPNSKVVHLALYKFYLNNNRTEEALSSMRLVLESEEIDVALKFKVLNDFLLFVNENPKYEEELKQVAALFSEKENNPEIFKKFGDYFLQKKEKELALTFFEMGISKNVDNYELLRNTLLLQLDLSKFEEASKLSGSGLEIFPAQALLYLINGAALNNLKKYNEAQEILTFGLDYLIDDIDMERDFYEQLYVAHLGLGNSSKASELKEKANSIKKTEN</sequence>
<dbReference type="SMART" id="SM00028">
    <property type="entry name" value="TPR"/>
    <property type="match status" value="4"/>
</dbReference>
<feature type="repeat" description="TPR" evidence="1">
    <location>
        <begin position="77"/>
        <end position="110"/>
    </location>
</feature>
<comment type="caution">
    <text evidence="2">The sequence shown here is derived from an EMBL/GenBank/DDBJ whole genome shotgun (WGS) entry which is preliminary data.</text>
</comment>
<dbReference type="PANTHER" id="PTHR12558:SF13">
    <property type="entry name" value="CELL DIVISION CYCLE PROTEIN 27 HOMOLOG"/>
    <property type="match status" value="1"/>
</dbReference>
<dbReference type="OrthoDB" id="1465784at2"/>
<dbReference type="Gene3D" id="1.25.40.10">
    <property type="entry name" value="Tetratricopeptide repeat domain"/>
    <property type="match status" value="3"/>
</dbReference>
<evidence type="ECO:0000313" key="2">
    <source>
        <dbReference type="EMBL" id="RKS55435.1"/>
    </source>
</evidence>
<protein>
    <submittedName>
        <fullName evidence="2">Tetratricopeptide repeat protein</fullName>
    </submittedName>
</protein>
<dbReference type="RefSeq" id="WP_121344254.1">
    <property type="nucleotide sequence ID" value="NZ_RBLG01000001.1"/>
</dbReference>
<dbReference type="PANTHER" id="PTHR12558">
    <property type="entry name" value="CELL DIVISION CYCLE 16,23,27"/>
    <property type="match status" value="1"/>
</dbReference>
<name>A0A495PW96_9FLAO</name>
<accession>A0A495PW96</accession>
<dbReference type="InterPro" id="IPR019734">
    <property type="entry name" value="TPR_rpt"/>
</dbReference>
<dbReference type="EMBL" id="RBLG01000001">
    <property type="protein sequence ID" value="RKS55435.1"/>
    <property type="molecule type" value="Genomic_DNA"/>
</dbReference>
<proteinExistence type="predicted"/>
<evidence type="ECO:0000256" key="1">
    <source>
        <dbReference type="PROSITE-ProRule" id="PRU00339"/>
    </source>
</evidence>
<dbReference type="Proteomes" id="UP000276282">
    <property type="component" value="Unassembled WGS sequence"/>
</dbReference>
<reference evidence="2 3" key="1">
    <citation type="submission" date="2018-10" db="EMBL/GenBank/DDBJ databases">
        <title>Genomic Encyclopedia of Archaeal and Bacterial Type Strains, Phase II (KMG-II): from individual species to whole genera.</title>
        <authorList>
            <person name="Goeker M."/>
        </authorList>
    </citation>
    <scope>NUCLEOTIDE SEQUENCE [LARGE SCALE GENOMIC DNA]</scope>
    <source>
        <strain evidence="2 3">DSM 19839</strain>
    </source>
</reference>
<dbReference type="InterPro" id="IPR011990">
    <property type="entry name" value="TPR-like_helical_dom_sf"/>
</dbReference>
<dbReference type="PROSITE" id="PS50005">
    <property type="entry name" value="TPR"/>
    <property type="match status" value="1"/>
</dbReference>
<organism evidence="2 3">
    <name type="scientific">Gillisia mitskevichiae</name>
    <dbReference type="NCBI Taxonomy" id="270921"/>
    <lineage>
        <taxon>Bacteria</taxon>
        <taxon>Pseudomonadati</taxon>
        <taxon>Bacteroidota</taxon>
        <taxon>Flavobacteriia</taxon>
        <taxon>Flavobacteriales</taxon>
        <taxon>Flavobacteriaceae</taxon>
        <taxon>Gillisia</taxon>
    </lineage>
</organism>
<dbReference type="Pfam" id="PF13181">
    <property type="entry name" value="TPR_8"/>
    <property type="match status" value="1"/>
</dbReference>
<gene>
    <name evidence="2" type="ORF">BC962_0398</name>
</gene>
<keyword evidence="1" id="KW-0802">TPR repeat</keyword>
<evidence type="ECO:0000313" key="3">
    <source>
        <dbReference type="Proteomes" id="UP000276282"/>
    </source>
</evidence>
<dbReference type="SUPFAM" id="SSF48452">
    <property type="entry name" value="TPR-like"/>
    <property type="match status" value="2"/>
</dbReference>